<gene>
    <name evidence="3" type="ORF">LSH36_275g02002</name>
</gene>
<dbReference type="EMBL" id="JAODUP010000275">
    <property type="protein sequence ID" value="KAK2154145.1"/>
    <property type="molecule type" value="Genomic_DNA"/>
</dbReference>
<feature type="region of interest" description="Disordered" evidence="2">
    <location>
        <begin position="795"/>
        <end position="819"/>
    </location>
</feature>
<feature type="region of interest" description="Disordered" evidence="2">
    <location>
        <begin position="645"/>
        <end position="704"/>
    </location>
</feature>
<evidence type="ECO:0000256" key="1">
    <source>
        <dbReference type="SAM" id="Coils"/>
    </source>
</evidence>
<feature type="region of interest" description="Disordered" evidence="2">
    <location>
        <begin position="278"/>
        <end position="342"/>
    </location>
</feature>
<feature type="compositionally biased region" description="Low complexity" evidence="2">
    <location>
        <begin position="913"/>
        <end position="930"/>
    </location>
</feature>
<dbReference type="Proteomes" id="UP001208570">
    <property type="component" value="Unassembled WGS sequence"/>
</dbReference>
<feature type="compositionally biased region" description="Low complexity" evidence="2">
    <location>
        <begin position="291"/>
        <end position="307"/>
    </location>
</feature>
<feature type="compositionally biased region" description="Low complexity" evidence="2">
    <location>
        <begin position="645"/>
        <end position="659"/>
    </location>
</feature>
<feature type="region of interest" description="Disordered" evidence="2">
    <location>
        <begin position="883"/>
        <end position="946"/>
    </location>
</feature>
<evidence type="ECO:0000313" key="3">
    <source>
        <dbReference type="EMBL" id="KAK2154145.1"/>
    </source>
</evidence>
<keyword evidence="4" id="KW-1185">Reference proteome</keyword>
<feature type="compositionally biased region" description="Polar residues" evidence="2">
    <location>
        <begin position="883"/>
        <end position="896"/>
    </location>
</feature>
<dbReference type="InterPro" id="IPR026728">
    <property type="entry name" value="BLTP3A/B"/>
</dbReference>
<comment type="caution">
    <text evidence="3">The sequence shown here is derived from an EMBL/GenBank/DDBJ whole genome shotgun (WGS) entry which is preliminary data.</text>
</comment>
<evidence type="ECO:0008006" key="5">
    <source>
        <dbReference type="Google" id="ProtNLM"/>
    </source>
</evidence>
<protein>
    <recommendedName>
        <fullName evidence="5">UHRF1-binding protein 1-like</fullName>
    </recommendedName>
</protein>
<accession>A0AAD9JKH6</accession>
<dbReference type="Pfam" id="PF24917">
    <property type="entry name" value="BLTP3A_B"/>
    <property type="match status" value="3"/>
</dbReference>
<proteinExistence type="predicted"/>
<dbReference type="PANTHER" id="PTHR22774">
    <property type="entry name" value="CHOREIN N-TERMINAL DOMAIN-CONTAINING PROTEIN"/>
    <property type="match status" value="1"/>
</dbReference>
<name>A0AAD9JKH6_9ANNE</name>
<evidence type="ECO:0000256" key="2">
    <source>
        <dbReference type="SAM" id="MobiDB-lite"/>
    </source>
</evidence>
<feature type="coiled-coil region" evidence="1">
    <location>
        <begin position="1282"/>
        <end position="1355"/>
    </location>
</feature>
<organism evidence="3 4">
    <name type="scientific">Paralvinella palmiformis</name>
    <dbReference type="NCBI Taxonomy" id="53620"/>
    <lineage>
        <taxon>Eukaryota</taxon>
        <taxon>Metazoa</taxon>
        <taxon>Spiralia</taxon>
        <taxon>Lophotrochozoa</taxon>
        <taxon>Annelida</taxon>
        <taxon>Polychaeta</taxon>
        <taxon>Sedentaria</taxon>
        <taxon>Canalipalpata</taxon>
        <taxon>Terebellida</taxon>
        <taxon>Terebelliformia</taxon>
        <taxon>Alvinellidae</taxon>
        <taxon>Paralvinella</taxon>
    </lineage>
</organism>
<feature type="compositionally biased region" description="Polar residues" evidence="2">
    <location>
        <begin position="689"/>
        <end position="704"/>
    </location>
</feature>
<reference evidence="3" key="1">
    <citation type="journal article" date="2023" name="Mol. Biol. Evol.">
        <title>Third-Generation Sequencing Reveals the Adaptive Role of the Epigenome in Three Deep-Sea Polychaetes.</title>
        <authorList>
            <person name="Perez M."/>
            <person name="Aroh O."/>
            <person name="Sun Y."/>
            <person name="Lan Y."/>
            <person name="Juniper S.K."/>
            <person name="Young C.R."/>
            <person name="Angers B."/>
            <person name="Qian P.Y."/>
        </authorList>
    </citation>
    <scope>NUCLEOTIDE SEQUENCE</scope>
    <source>
        <strain evidence="3">P08H-3</strain>
    </source>
</reference>
<feature type="compositionally biased region" description="Polar residues" evidence="2">
    <location>
        <begin position="313"/>
        <end position="330"/>
    </location>
</feature>
<evidence type="ECO:0000313" key="4">
    <source>
        <dbReference type="Proteomes" id="UP001208570"/>
    </source>
</evidence>
<dbReference type="PANTHER" id="PTHR22774:SF11">
    <property type="entry name" value="CHOREIN N-TERMINAL DOMAIN-CONTAINING PROTEIN"/>
    <property type="match status" value="1"/>
</dbReference>
<sequence>METCDDPRQPISEAILTAAGSSGKYGLAESIIDGMYVSINSVLVNFKAKTFVASIQLSRIIIESKTPTWHNTESLRMTRIKDERRGEILIFKEAEWMTLRIEANALEGVSGRLATTPLRLIANQSKIRITIKKRLIDCGIIASRLQINLDDLLWVLTDSQLKAALVFRQGFIPSPVHGSQYRSPTNRPASKTQQAAAKVFNKFDIKETSYHLYTGRIDLHLCDDAAPEDENHRRKVEGTDRTHWLKYDKNSEKRDQWATDLLSAFKEDVRKVREAYLTPQPSPIHEMSPEGQVMDSQGVQSQSQGSGTKNRVMAQSAQVGLSQSQPQNPSLGGDTAPLSSDFNRSQANIQGLTPGQLEPLSQGHFTPQSQRMPQVQAPRPTKLLENCTVFRLEDFALYRVSTALDHKRRVPTKFMTSDKQRLFLPQEMSSLHAEFTEYYFPEGIDYPVPHSNLFAVINPVYLKMDFLTSIPENEGPKVHIDIKLEALMPRLLKTLDEFNRGRLFKDSQQQFPRDKEDLVCMPPCFGKHLDKEDSPYFDKTVESVLRGRGIPGEMQRATNELLNPLKKSQSTTGLMYYNMMADSFKVDATKDIWSVQVDQLWLEFVGVPSSRNRPVPFIEAFPLTLWIARPLLSLHSESSITVLSQSDSSLTPSSSANSSDGDEHPTKSSSSQRLREFYGVAKDRLPNDSEPTFRTTNADTTKPINKNEVQPVSRLGDIHMITNLTAKISVQLNHYQYLFLMRLVETVTSFMDELEEDTIFIKKEDPPRTKISLSVIIKEVEVALVCPPIPEIPSLQISPEDSDDLFAADNQGKDSSGSQFLESQISDRGDSALGISLQSGRSLDCSDGTLVLKSSSEVDVFSDGSQEVASDLYPVPGDVPIAMTTSDCTDHSSPQIQIVDGTGPLTQVPVAKNNSRSGSPASRSPSHNSNGRVLHGGGHHPDLIRKDSDIKKSFTAMANFTKGMAKKINKSVTDKVKQNIRNIDADELSISDDLETISMRSGSSDEDDYIMMKFQNQQEAPAFEPKLAFSDDTSVAESGSEYHDEGGSMRNLSGPLDRAQGVGKDVAVAATVDHVIPEEHGNVNLDKFHDRFINLSKENKSFSVESLPRLQDSPIRIRFIKGPEAEQLMPSAGNKGFLRAEVLDFHAKFLTSTLSSLADLFDDEKAPEVLPMFVRVENTTAVIKDNKPPTHEISPPTKEPVELFITKLHILRREDGQFRMSAEELPTELTGTPPSEEDKKLLAEPTLMLSELKTLCLKVAELETERKVEAIKYKNWPKPEDIEQLQLENDQLRRHLEKIGKMSTSSGGFNIEALQEELEKWKEKARDRKRLQKDNEKLLEEISIQADELLVLKQERESLLATIGFLQEELSQSEQMRYKSK</sequence>
<feature type="compositionally biased region" description="Basic and acidic residues" evidence="2">
    <location>
        <begin position="673"/>
        <end position="687"/>
    </location>
</feature>
<keyword evidence="1" id="KW-0175">Coiled coil</keyword>